<accession>A0A5Q4C8B7</accession>
<dbReference type="EMBL" id="PUHP01000012">
    <property type="protein sequence ID" value="TQN75029.1"/>
    <property type="molecule type" value="Genomic_DNA"/>
</dbReference>
<keyword evidence="2" id="KW-1185">Reference proteome</keyword>
<dbReference type="Proteomes" id="UP000326340">
    <property type="component" value="Unassembled WGS sequence"/>
</dbReference>
<comment type="caution">
    <text evidence="1">The sequence shown here is derived from an EMBL/GenBank/DDBJ whole genome shotgun (WGS) entry which is preliminary data.</text>
</comment>
<evidence type="ECO:0000313" key="1">
    <source>
        <dbReference type="EMBL" id="TQN75029.1"/>
    </source>
</evidence>
<evidence type="ECO:0000313" key="2">
    <source>
        <dbReference type="Proteomes" id="UP000326340"/>
    </source>
</evidence>
<sequence length="59" mass="6222">MPPHLQHPMPRPSWLACCSRHGSAEKQIASLSLLSPSTHTLVFTPTSPSCAPLASSLAS</sequence>
<gene>
    <name evidence="1" type="ORF">CSHISOI_00396</name>
</gene>
<reference evidence="1 2" key="1">
    <citation type="journal article" date="2019" name="Sci. Rep.">
        <title>Colletotrichum shisoi sp. nov., an anthracnose pathogen of Perilla frutescens in Japan: molecular phylogenetic, morphological and genomic evidence.</title>
        <authorList>
            <person name="Gan P."/>
            <person name="Tsushima A."/>
            <person name="Hiroyama R."/>
            <person name="Narusaka M."/>
            <person name="Takano Y."/>
            <person name="Narusaka Y."/>
            <person name="Kawaradani M."/>
            <person name="Damm U."/>
            <person name="Shirasu K."/>
        </authorList>
    </citation>
    <scope>NUCLEOTIDE SEQUENCE [LARGE SCALE GENOMIC DNA]</scope>
    <source>
        <strain evidence="1 2">PG-2018a</strain>
    </source>
</reference>
<proteinExistence type="predicted"/>
<dbReference type="AlphaFoldDB" id="A0A5Q4C8B7"/>
<protein>
    <submittedName>
        <fullName evidence="1">Uncharacterized protein</fullName>
    </submittedName>
</protein>
<organism evidence="1 2">
    <name type="scientific">Colletotrichum shisoi</name>
    <dbReference type="NCBI Taxonomy" id="2078593"/>
    <lineage>
        <taxon>Eukaryota</taxon>
        <taxon>Fungi</taxon>
        <taxon>Dikarya</taxon>
        <taxon>Ascomycota</taxon>
        <taxon>Pezizomycotina</taxon>
        <taxon>Sordariomycetes</taxon>
        <taxon>Hypocreomycetidae</taxon>
        <taxon>Glomerellales</taxon>
        <taxon>Glomerellaceae</taxon>
        <taxon>Colletotrichum</taxon>
        <taxon>Colletotrichum destructivum species complex</taxon>
    </lineage>
</organism>
<name>A0A5Q4C8B7_9PEZI</name>